<feature type="region of interest" description="Disordered" evidence="1">
    <location>
        <begin position="211"/>
        <end position="339"/>
    </location>
</feature>
<evidence type="ECO:0000256" key="1">
    <source>
        <dbReference type="SAM" id="MobiDB-lite"/>
    </source>
</evidence>
<protein>
    <submittedName>
        <fullName evidence="2">Uncharacterized protein</fullName>
    </submittedName>
</protein>
<feature type="compositionally biased region" description="Low complexity" evidence="1">
    <location>
        <begin position="242"/>
        <end position="261"/>
    </location>
</feature>
<feature type="compositionally biased region" description="Polar residues" evidence="1">
    <location>
        <begin position="271"/>
        <end position="281"/>
    </location>
</feature>
<comment type="caution">
    <text evidence="2">The sequence shown here is derived from an EMBL/GenBank/DDBJ whole genome shotgun (WGS) entry which is preliminary data.</text>
</comment>
<gene>
    <name evidence="2" type="ORF">CHT98_06665</name>
</gene>
<dbReference type="EMBL" id="NOWT01000004">
    <property type="protein sequence ID" value="OYD85095.1"/>
    <property type="molecule type" value="Genomic_DNA"/>
</dbReference>
<organism evidence="2 3">
    <name type="scientific">Azospirillum brasilense</name>
    <dbReference type="NCBI Taxonomy" id="192"/>
    <lineage>
        <taxon>Bacteria</taxon>
        <taxon>Pseudomonadati</taxon>
        <taxon>Pseudomonadota</taxon>
        <taxon>Alphaproteobacteria</taxon>
        <taxon>Rhodospirillales</taxon>
        <taxon>Azospirillaceae</taxon>
        <taxon>Azospirillum</taxon>
    </lineage>
</organism>
<feature type="compositionally biased region" description="Basic and acidic residues" evidence="1">
    <location>
        <begin position="1"/>
        <end position="17"/>
    </location>
</feature>
<feature type="compositionally biased region" description="Polar residues" evidence="1">
    <location>
        <begin position="32"/>
        <end position="43"/>
    </location>
</feature>
<sequence>MADRDTLGTGEPNRKTPDPMANSGANMGMGNDRSQNRGSSNDLNRMAGEATDAGRNTIEAAQGRIRSLLETQTDRAADQLGSVANALHKAAEQLNEENNGTAAHYAGQAADRMERVADMLRNSTMDDMVGQVERFARRQPEVFVGAAFAVGFLFARFVKSSGERRFRGASSSHLTGGYGRQDRGRYDQDHHDYRDFGLRGADRAGQEALRTDRDLAGHRRGMASGISGSPAMESATAPRPRSGLSSSIASSGMTSTGMTSAVGLSAGSGIGRNQESPRPLNTATAATTAARTRDAAEMVAGTTPSTTPGTTAGTTASTTPGAASDTKPASGTPIQGIKP</sequence>
<geneLocation type="plasmid" evidence="2">
    <name>unnamed</name>
</geneLocation>
<evidence type="ECO:0000313" key="3">
    <source>
        <dbReference type="Proteomes" id="UP000215367"/>
    </source>
</evidence>
<reference evidence="2 3" key="1">
    <citation type="submission" date="2017-07" db="EMBL/GenBank/DDBJ databases">
        <title>Whole genome sequence of Azospirillum brasilense 2A1, a potential biofertilizer strain.</title>
        <authorList>
            <person name="Fontana C.A."/>
            <person name="Toffoli L.M."/>
            <person name="Salazar S.M."/>
            <person name="Puglisi E."/>
            <person name="Pedraza R."/>
            <person name="Bassi D."/>
            <person name="Cocconcelli P.S."/>
        </authorList>
    </citation>
    <scope>NUCLEOTIDE SEQUENCE [LARGE SCALE GENOMIC DNA]</scope>
    <source>
        <strain evidence="2 3">2A1</strain>
        <plasmid evidence="2">unnamed</plasmid>
    </source>
</reference>
<feature type="compositionally biased region" description="Low complexity" evidence="1">
    <location>
        <begin position="300"/>
        <end position="324"/>
    </location>
</feature>
<dbReference type="AlphaFoldDB" id="A0A235HIS1"/>
<feature type="region of interest" description="Disordered" evidence="1">
    <location>
        <begin position="1"/>
        <end position="55"/>
    </location>
</feature>
<name>A0A235HIS1_AZOBR</name>
<proteinExistence type="predicted"/>
<dbReference type="Proteomes" id="UP000215367">
    <property type="component" value="Unassembled WGS sequence"/>
</dbReference>
<keyword evidence="2" id="KW-0614">Plasmid</keyword>
<evidence type="ECO:0000313" key="2">
    <source>
        <dbReference type="EMBL" id="OYD85095.1"/>
    </source>
</evidence>
<accession>A0A235HIS1</accession>
<feature type="compositionally biased region" description="Basic and acidic residues" evidence="1">
    <location>
        <begin position="180"/>
        <end position="191"/>
    </location>
</feature>
<feature type="region of interest" description="Disordered" evidence="1">
    <location>
        <begin position="166"/>
        <end position="191"/>
    </location>
</feature>